<name>A0AA39XUF0_9PEZI</name>
<keyword evidence="3" id="KW-1185">Reference proteome</keyword>
<evidence type="ECO:0000256" key="1">
    <source>
        <dbReference type="SAM" id="MobiDB-lite"/>
    </source>
</evidence>
<dbReference type="AlphaFoldDB" id="A0AA39XUF0"/>
<feature type="region of interest" description="Disordered" evidence="1">
    <location>
        <begin position="24"/>
        <end position="47"/>
    </location>
</feature>
<feature type="compositionally biased region" description="Low complexity" evidence="1">
    <location>
        <begin position="94"/>
        <end position="112"/>
    </location>
</feature>
<dbReference type="Proteomes" id="UP001174936">
    <property type="component" value="Unassembled WGS sequence"/>
</dbReference>
<proteinExistence type="predicted"/>
<feature type="region of interest" description="Disordered" evidence="1">
    <location>
        <begin position="66"/>
        <end position="117"/>
    </location>
</feature>
<accession>A0AA39XUF0</accession>
<dbReference type="EMBL" id="JAULSV010000007">
    <property type="protein sequence ID" value="KAK0639851.1"/>
    <property type="molecule type" value="Genomic_DNA"/>
</dbReference>
<comment type="caution">
    <text evidence="2">The sequence shown here is derived from an EMBL/GenBank/DDBJ whole genome shotgun (WGS) entry which is preliminary data.</text>
</comment>
<feature type="compositionally biased region" description="Basic and acidic residues" evidence="1">
    <location>
        <begin position="66"/>
        <end position="90"/>
    </location>
</feature>
<feature type="compositionally biased region" description="Low complexity" evidence="1">
    <location>
        <begin position="163"/>
        <end position="179"/>
    </location>
</feature>
<evidence type="ECO:0000313" key="2">
    <source>
        <dbReference type="EMBL" id="KAK0639851.1"/>
    </source>
</evidence>
<feature type="compositionally biased region" description="Polar residues" evidence="1">
    <location>
        <begin position="24"/>
        <end position="35"/>
    </location>
</feature>
<feature type="region of interest" description="Disordered" evidence="1">
    <location>
        <begin position="162"/>
        <end position="248"/>
    </location>
</feature>
<reference evidence="2" key="1">
    <citation type="submission" date="2023-06" db="EMBL/GenBank/DDBJ databases">
        <title>Genome-scale phylogeny and comparative genomics of the fungal order Sordariales.</title>
        <authorList>
            <consortium name="Lawrence Berkeley National Laboratory"/>
            <person name="Hensen N."/>
            <person name="Bonometti L."/>
            <person name="Westerberg I."/>
            <person name="Brannstrom I.O."/>
            <person name="Guillou S."/>
            <person name="Cros-Aarteil S."/>
            <person name="Calhoun S."/>
            <person name="Haridas S."/>
            <person name="Kuo A."/>
            <person name="Mondo S."/>
            <person name="Pangilinan J."/>
            <person name="Riley R."/>
            <person name="Labutti K."/>
            <person name="Andreopoulos B."/>
            <person name="Lipzen A."/>
            <person name="Chen C."/>
            <person name="Yanf M."/>
            <person name="Daum C."/>
            <person name="Ng V."/>
            <person name="Clum A."/>
            <person name="Steindorff A."/>
            <person name="Ohm R."/>
            <person name="Martin F."/>
            <person name="Silar P."/>
            <person name="Natvig D."/>
            <person name="Lalanne C."/>
            <person name="Gautier V."/>
            <person name="Ament-Velasquez S.L."/>
            <person name="Kruys A."/>
            <person name="Hutchinson M.I."/>
            <person name="Powell A.J."/>
            <person name="Barry K."/>
            <person name="Miller A.N."/>
            <person name="Grigoriev I.V."/>
            <person name="Debuchy R."/>
            <person name="Gladieux P."/>
            <person name="Thoren M.H."/>
            <person name="Johannesson H."/>
        </authorList>
    </citation>
    <scope>NUCLEOTIDE SEQUENCE</scope>
    <source>
        <strain evidence="2">SMH2532-1</strain>
    </source>
</reference>
<evidence type="ECO:0000313" key="3">
    <source>
        <dbReference type="Proteomes" id="UP001174936"/>
    </source>
</evidence>
<feature type="compositionally biased region" description="Basic and acidic residues" evidence="1">
    <location>
        <begin position="239"/>
        <end position="248"/>
    </location>
</feature>
<organism evidence="2 3">
    <name type="scientific">Cercophora newfieldiana</name>
    <dbReference type="NCBI Taxonomy" id="92897"/>
    <lineage>
        <taxon>Eukaryota</taxon>
        <taxon>Fungi</taxon>
        <taxon>Dikarya</taxon>
        <taxon>Ascomycota</taxon>
        <taxon>Pezizomycotina</taxon>
        <taxon>Sordariomycetes</taxon>
        <taxon>Sordariomycetidae</taxon>
        <taxon>Sordariales</taxon>
        <taxon>Lasiosphaeriaceae</taxon>
        <taxon>Cercophora</taxon>
    </lineage>
</organism>
<protein>
    <submittedName>
        <fullName evidence="2">Uncharacterized protein</fullName>
    </submittedName>
</protein>
<sequence>MSNYSISDVSDVSDVGDVGYMTVSEMSDNEPTSFTGLGLGQGPQPSTISHRMTLLKARRAHLRAVAAERAERKAEAARGVKSHDAQTKDENPEESAPAVFSSPSSDSGSSVEEFTHGISPRPCKLVRQGAIHVSDRITTPGGVVFQDPIWITRSGSVDITEMSPLSSRSSSISEPISPTGGPPFIGPTATPLAPLKDDRLTLPSQRARLEDMRAGNQVPFSWPPKRRRGSITPVPEQETSEHSEEDRE</sequence>
<gene>
    <name evidence="2" type="ORF">B0T16DRAFT_395504</name>
</gene>